<dbReference type="Proteomes" id="UP000184082">
    <property type="component" value="Unassembled WGS sequence"/>
</dbReference>
<dbReference type="AlphaFoldDB" id="A0A1M6MF94"/>
<accession>A0A1M6MF94</accession>
<name>A0A1M6MF94_9FIRM</name>
<evidence type="ECO:0008006" key="3">
    <source>
        <dbReference type="Google" id="ProtNLM"/>
    </source>
</evidence>
<keyword evidence="2" id="KW-1185">Reference proteome</keyword>
<gene>
    <name evidence="1" type="ORF">SAMN02745883_00515</name>
</gene>
<dbReference type="EMBL" id="FRAJ01000004">
    <property type="protein sequence ID" value="SHJ82026.1"/>
    <property type="molecule type" value="Genomic_DNA"/>
</dbReference>
<reference evidence="1 2" key="1">
    <citation type="submission" date="2016-11" db="EMBL/GenBank/DDBJ databases">
        <authorList>
            <person name="Jaros S."/>
            <person name="Januszkiewicz K."/>
            <person name="Wedrychowicz H."/>
        </authorList>
    </citation>
    <scope>NUCLEOTIDE SEQUENCE [LARGE SCALE GENOMIC DNA]</scope>
    <source>
        <strain evidence="1 2">DSM 14501</strain>
    </source>
</reference>
<sequence length="350" mass="41244">MPFINSTQTILRKSNGDILNFYIINKTLFLRKFKNNKGWEKHIEIISNISSSNLDIKIDNNDKIYGIICTDNGKVLYIYTDSSNNIKYNNLFNFNINKYLLKYPVIQKINSTLHILYYLLDKNYKNLFGIIHHYYDGNKWIKNNINIIKVFPIINPFIISYNSNILNIFYFNKIKNAEEVFVNSFESTSKTWSEAIQLTNNSKKKLYLNVLNNDLYSHNIIWSEFVDDNLVIKYMNCSLKKEEITSSKIIALSKPSNCSFPTFIKTQTALWAIWVEMDKVVSCYSFDNGKNWSDSNVYTDSSKYNFIKYKFDTNFKDDLQNFKVHSIFGTYYPKISFIGFKNLKLKNSKE</sequence>
<evidence type="ECO:0000313" key="2">
    <source>
        <dbReference type="Proteomes" id="UP000184082"/>
    </source>
</evidence>
<proteinExistence type="predicted"/>
<evidence type="ECO:0000313" key="1">
    <source>
        <dbReference type="EMBL" id="SHJ82026.1"/>
    </source>
</evidence>
<protein>
    <recommendedName>
        <fullName evidence="3">BNR repeat-containing family member</fullName>
    </recommendedName>
</protein>
<organism evidence="1 2">
    <name type="scientific">Caminicella sporogenes DSM 14501</name>
    <dbReference type="NCBI Taxonomy" id="1121266"/>
    <lineage>
        <taxon>Bacteria</taxon>
        <taxon>Bacillati</taxon>
        <taxon>Bacillota</taxon>
        <taxon>Clostridia</taxon>
        <taxon>Peptostreptococcales</taxon>
        <taxon>Caminicellaceae</taxon>
        <taxon>Caminicella</taxon>
    </lineage>
</organism>
<dbReference type="RefSeq" id="WP_072965825.1">
    <property type="nucleotide sequence ID" value="NZ_FRAJ01000004.1"/>
</dbReference>